<keyword evidence="3" id="KW-1185">Reference proteome</keyword>
<keyword evidence="1" id="KW-0732">Signal</keyword>
<dbReference type="AlphaFoldDB" id="A0A7J5TTM7"/>
<feature type="chain" id="PRO_5029616416" description="Capsule assembly Wzi family protein" evidence="1">
    <location>
        <begin position="24"/>
        <end position="589"/>
    </location>
</feature>
<evidence type="ECO:0000313" key="2">
    <source>
        <dbReference type="EMBL" id="KAB7727119.1"/>
    </source>
</evidence>
<evidence type="ECO:0000313" key="3">
    <source>
        <dbReference type="Proteomes" id="UP000488299"/>
    </source>
</evidence>
<comment type="caution">
    <text evidence="2">The sequence shown here is derived from an EMBL/GenBank/DDBJ whole genome shotgun (WGS) entry which is preliminary data.</text>
</comment>
<protein>
    <recommendedName>
        <fullName evidence="4">Capsule assembly Wzi family protein</fullName>
    </recommendedName>
</protein>
<dbReference type="InterPro" id="IPR038636">
    <property type="entry name" value="Wzi_sf"/>
</dbReference>
<dbReference type="EMBL" id="WELI01000012">
    <property type="protein sequence ID" value="KAB7727119.1"/>
    <property type="molecule type" value="Genomic_DNA"/>
</dbReference>
<name>A0A7J5TTM7_9BACT</name>
<organism evidence="2 3">
    <name type="scientific">Rudanella paleaurantiibacter</name>
    <dbReference type="NCBI Taxonomy" id="2614655"/>
    <lineage>
        <taxon>Bacteria</taxon>
        <taxon>Pseudomonadati</taxon>
        <taxon>Bacteroidota</taxon>
        <taxon>Cytophagia</taxon>
        <taxon>Cytophagales</taxon>
        <taxon>Cytophagaceae</taxon>
        <taxon>Rudanella</taxon>
    </lineage>
</organism>
<feature type="signal peptide" evidence="1">
    <location>
        <begin position="1"/>
        <end position="23"/>
    </location>
</feature>
<gene>
    <name evidence="2" type="ORF">F5984_23070</name>
</gene>
<dbReference type="Proteomes" id="UP000488299">
    <property type="component" value="Unassembled WGS sequence"/>
</dbReference>
<evidence type="ECO:0008006" key="4">
    <source>
        <dbReference type="Google" id="ProtNLM"/>
    </source>
</evidence>
<reference evidence="2 3" key="1">
    <citation type="submission" date="2019-10" db="EMBL/GenBank/DDBJ databases">
        <title>Rudanella paleaurantiibacter sp. nov., isolated from sludge.</title>
        <authorList>
            <person name="Xu S.Q."/>
        </authorList>
    </citation>
    <scope>NUCLEOTIDE SEQUENCE [LARGE SCALE GENOMIC DNA]</scope>
    <source>
        <strain evidence="2 3">HX-22-17</strain>
    </source>
</reference>
<sequence>MLFMKHVLYGLLLVFLSTLLAKAQSPHLPYNADYHHLIDRMEIRQGRWAEGFHSSTKPYTRQAVVQLTDSVLANLDYRLSSADRFNLAYLRNDSWEWVMPRTDSIPSDNAIIRNMQYGTMSPGDSRRPFLKVFYKKKADFYSVQTPEFDLHVNPVINLSFDLDSSDPERTSTYANTRGVEVRGTIGKKLGFYSYFADNQVFYPKYVREYAQLYGKPDLSDANGFAPGEGFTKRFPAGGGIGADFISARGSFNFNLLKIINVQFGHDRNFFGNGFRSMFLSDNASPYLFLKLTTRFGKHIQYTNLFTELQNVELTSNEQLIPNKYSTMHHLSVNIGKHVNVGIFESIVYSRDRLEIGYMNPLILYRFVESYRGSADNSFAGLDAKANFLKHFMAYGQIMFDEFRINDLLNNGGSWTNKYAVQLGLKYIDAFGVPNLDLQGEYNLARPYMYAHLGGQTNYTHYNQPLAHPLGGNFKEAIGIARYQYNKLFLTGIFRVAEYGADPPGRNYGSNITKNYETRFRTDGNFIGQGRTTITTFVDARASYMLRHNFFIEGRYAYRLQSSQFRPLEYTNQFASIGIRWNYAYRNLLF</sequence>
<dbReference type="Gene3D" id="2.40.160.130">
    <property type="entry name" value="Capsule assembly protein Wzi"/>
    <property type="match status" value="1"/>
</dbReference>
<accession>A0A7J5TTM7</accession>
<evidence type="ECO:0000256" key="1">
    <source>
        <dbReference type="SAM" id="SignalP"/>
    </source>
</evidence>
<proteinExistence type="predicted"/>